<proteinExistence type="predicted"/>
<dbReference type="Proteomes" id="UP001219525">
    <property type="component" value="Unassembled WGS sequence"/>
</dbReference>
<gene>
    <name evidence="4" type="ORF">GGX14DRAFT_413861</name>
</gene>
<accession>A0AAD7E5C2</accession>
<keyword evidence="2" id="KW-0812">Transmembrane</keyword>
<protein>
    <submittedName>
        <fullName evidence="4">Uncharacterized protein</fullName>
    </submittedName>
</protein>
<evidence type="ECO:0000313" key="4">
    <source>
        <dbReference type="EMBL" id="KAJ7228602.1"/>
    </source>
</evidence>
<evidence type="ECO:0000256" key="1">
    <source>
        <dbReference type="SAM" id="MobiDB-lite"/>
    </source>
</evidence>
<dbReference type="EMBL" id="JARJCW010000002">
    <property type="protein sequence ID" value="KAJ7228602.1"/>
    <property type="molecule type" value="Genomic_DNA"/>
</dbReference>
<feature type="compositionally biased region" description="Polar residues" evidence="1">
    <location>
        <begin position="322"/>
        <end position="332"/>
    </location>
</feature>
<feature type="region of interest" description="Disordered" evidence="1">
    <location>
        <begin position="530"/>
        <end position="550"/>
    </location>
</feature>
<evidence type="ECO:0000313" key="5">
    <source>
        <dbReference type="Proteomes" id="UP001219525"/>
    </source>
</evidence>
<feature type="transmembrane region" description="Helical" evidence="2">
    <location>
        <begin position="31"/>
        <end position="53"/>
    </location>
</feature>
<keyword evidence="2" id="KW-1133">Transmembrane helix</keyword>
<keyword evidence="3" id="KW-0732">Signal</keyword>
<sequence>MNSAVNIPLLSLTFFTTTSCALPIPIHPIGPSVAACLAVLAALLLGLVLLFVLKRVFIQNRRVNLSQARQNSTLSLPVGSVSALGSVNSASSQSEKPGFIVGFFGSPTVEIQCALEKTEWKEYKQTSFTYQIHTESRRSKFAYPSVIDISRRFNCSVSASLREPDKRPALGELQSVKLTPLLPDKALINIATPPYRRRFSLPTMNRSVTQDTERRRHSSLKSRRSITLAPGSLSRSKIDSSPGPDTSLPLSPHISQVPASPATSSISASNPSNLKFGRRLSRSIIRPLPPLSFATNSPPNSALRTLQISHPYALSQHPRKNVATSPLSQSDATFPGPRQQRALSPCLNFMELSAGGQALSPTLTPLPSAPSDPITSVLKPKLRVRTRRSPTIGPIGPSPLRTMILPESLDSELSCYTQIMSKNSKDPEGAKDRPVSVVSPYISLGDQAGSGFGLCADFGAGAAENVLADKHTTKSSVSSRRGSSKFEDDDPEVLLDIIRELVEETSAWDQGGIFMSPSFKRLLQESGMPVVKGKSGGQQGPGMADASRDTVASGECNSAPVDFGIDFFRAESFYDVGSSTSLVSFLG</sequence>
<comment type="caution">
    <text evidence="4">The sequence shown here is derived from an EMBL/GenBank/DDBJ whole genome shotgun (WGS) entry which is preliminary data.</text>
</comment>
<feature type="compositionally biased region" description="Basic residues" evidence="1">
    <location>
        <begin position="215"/>
        <end position="224"/>
    </location>
</feature>
<feature type="signal peptide" evidence="3">
    <location>
        <begin position="1"/>
        <end position="21"/>
    </location>
</feature>
<evidence type="ECO:0000256" key="3">
    <source>
        <dbReference type="SAM" id="SignalP"/>
    </source>
</evidence>
<evidence type="ECO:0000256" key="2">
    <source>
        <dbReference type="SAM" id="Phobius"/>
    </source>
</evidence>
<keyword evidence="5" id="KW-1185">Reference proteome</keyword>
<feature type="compositionally biased region" description="Low complexity" evidence="1">
    <location>
        <begin position="258"/>
        <end position="272"/>
    </location>
</feature>
<feature type="region of interest" description="Disordered" evidence="1">
    <location>
        <begin position="316"/>
        <end position="339"/>
    </location>
</feature>
<keyword evidence="2" id="KW-0472">Membrane</keyword>
<dbReference type="AlphaFoldDB" id="A0AAD7E5C2"/>
<name>A0AAD7E5C2_9AGAR</name>
<organism evidence="4 5">
    <name type="scientific">Mycena pura</name>
    <dbReference type="NCBI Taxonomy" id="153505"/>
    <lineage>
        <taxon>Eukaryota</taxon>
        <taxon>Fungi</taxon>
        <taxon>Dikarya</taxon>
        <taxon>Basidiomycota</taxon>
        <taxon>Agaricomycotina</taxon>
        <taxon>Agaricomycetes</taxon>
        <taxon>Agaricomycetidae</taxon>
        <taxon>Agaricales</taxon>
        <taxon>Marasmiineae</taxon>
        <taxon>Mycenaceae</taxon>
        <taxon>Mycena</taxon>
    </lineage>
</organism>
<reference evidence="4" key="1">
    <citation type="submission" date="2023-03" db="EMBL/GenBank/DDBJ databases">
        <title>Massive genome expansion in bonnet fungi (Mycena s.s.) driven by repeated elements and novel gene families across ecological guilds.</title>
        <authorList>
            <consortium name="Lawrence Berkeley National Laboratory"/>
            <person name="Harder C.B."/>
            <person name="Miyauchi S."/>
            <person name="Viragh M."/>
            <person name="Kuo A."/>
            <person name="Thoen E."/>
            <person name="Andreopoulos B."/>
            <person name="Lu D."/>
            <person name="Skrede I."/>
            <person name="Drula E."/>
            <person name="Henrissat B."/>
            <person name="Morin E."/>
            <person name="Kohler A."/>
            <person name="Barry K."/>
            <person name="LaButti K."/>
            <person name="Morin E."/>
            <person name="Salamov A."/>
            <person name="Lipzen A."/>
            <person name="Mereny Z."/>
            <person name="Hegedus B."/>
            <person name="Baldrian P."/>
            <person name="Stursova M."/>
            <person name="Weitz H."/>
            <person name="Taylor A."/>
            <person name="Grigoriev I.V."/>
            <person name="Nagy L.G."/>
            <person name="Martin F."/>
            <person name="Kauserud H."/>
        </authorList>
    </citation>
    <scope>NUCLEOTIDE SEQUENCE</scope>
    <source>
        <strain evidence="4">9144</strain>
    </source>
</reference>
<feature type="region of interest" description="Disordered" evidence="1">
    <location>
        <begin position="199"/>
        <end position="274"/>
    </location>
</feature>
<feature type="chain" id="PRO_5042113848" evidence="3">
    <location>
        <begin position="22"/>
        <end position="587"/>
    </location>
</feature>